<name>A0A448WUL3_9PLAT</name>
<reference evidence="1" key="1">
    <citation type="submission" date="2018-11" db="EMBL/GenBank/DDBJ databases">
        <authorList>
            <consortium name="Pathogen Informatics"/>
        </authorList>
    </citation>
    <scope>NUCLEOTIDE SEQUENCE</scope>
</reference>
<sequence length="83" mass="9506">MRHLKWIYSAYRYAQLPYGQPPKVVLVYSKSTSLTVDVFALLPETPAPPFFITIPFPPVSDRSLIQMSSFRWSCSIHVFPESA</sequence>
<dbReference type="EMBL" id="CAAALY010047536">
    <property type="protein sequence ID" value="VEL20674.1"/>
    <property type="molecule type" value="Genomic_DNA"/>
</dbReference>
<dbReference type="Proteomes" id="UP000784294">
    <property type="component" value="Unassembled WGS sequence"/>
</dbReference>
<accession>A0A448WUL3</accession>
<protein>
    <submittedName>
        <fullName evidence="1">Uncharacterized protein</fullName>
    </submittedName>
</protein>
<proteinExistence type="predicted"/>
<dbReference type="AlphaFoldDB" id="A0A448WUL3"/>
<evidence type="ECO:0000313" key="2">
    <source>
        <dbReference type="Proteomes" id="UP000784294"/>
    </source>
</evidence>
<organism evidence="1 2">
    <name type="scientific">Protopolystoma xenopodis</name>
    <dbReference type="NCBI Taxonomy" id="117903"/>
    <lineage>
        <taxon>Eukaryota</taxon>
        <taxon>Metazoa</taxon>
        <taxon>Spiralia</taxon>
        <taxon>Lophotrochozoa</taxon>
        <taxon>Platyhelminthes</taxon>
        <taxon>Monogenea</taxon>
        <taxon>Polyopisthocotylea</taxon>
        <taxon>Polystomatidea</taxon>
        <taxon>Polystomatidae</taxon>
        <taxon>Protopolystoma</taxon>
    </lineage>
</organism>
<keyword evidence="2" id="KW-1185">Reference proteome</keyword>
<evidence type="ECO:0000313" key="1">
    <source>
        <dbReference type="EMBL" id="VEL20674.1"/>
    </source>
</evidence>
<gene>
    <name evidence="1" type="ORF">PXEA_LOCUS14114</name>
</gene>
<comment type="caution">
    <text evidence="1">The sequence shown here is derived from an EMBL/GenBank/DDBJ whole genome shotgun (WGS) entry which is preliminary data.</text>
</comment>